<sequence length="478" mass="51609">LSYTPNAGYQGPDSFSYTISDGELTSSATVSLLIGEHIDVWYGDTQKFGAPGEAQTWVNILGDVFTENLASLHYSLNGGSERTLTVGPDNGRLAKAGDFNVDIAFAELDGSSLDDIVTIIARYGDGTTITTDVTIDYEEGAVWNQNYSIDWSTVTNIQDVVQVVDGKWALTGDGLRPEETGYDRFVIMGDDSWDFYEARVSVTTNDLSADFGLFGFGLWWTGHTDDPNPGLQPKTGFNPSDLLFYNGEWAGSPHFEIYRNIGDTNYTLESGVTYNFVIRAEQLNQFDRLYKMKVWEDGAAEPVDWLMAQPIEQDAPVTGAFGFVAHHYDITFHDVAITEIEGGDITKGTGGADMLAAVNTSAALPGVGEIDVFVGGEGPDIFMLGAGGTDYYDDGVGASAGLADYGYVWDFVSGQDQIQLGNEAADYVLTEDAVGLPAGTAIWRVGAVDEEDELIGVLNGAYGLSLVSDDFIFNDLLV</sequence>
<protein>
    <submittedName>
        <fullName evidence="1">Uncharacterized protein</fullName>
    </submittedName>
</protein>
<keyword evidence="2" id="KW-1185">Reference proteome</keyword>
<dbReference type="Pfam" id="PF17963">
    <property type="entry name" value="Big_9"/>
    <property type="match status" value="1"/>
</dbReference>
<feature type="non-terminal residue" evidence="1">
    <location>
        <position position="1"/>
    </location>
</feature>
<dbReference type="Gene3D" id="2.60.40.3440">
    <property type="match status" value="1"/>
</dbReference>
<comment type="caution">
    <text evidence="1">The sequence shown here is derived from an EMBL/GenBank/DDBJ whole genome shotgun (WGS) entry which is preliminary data.</text>
</comment>
<evidence type="ECO:0000313" key="1">
    <source>
        <dbReference type="EMBL" id="MBI6630269.1"/>
    </source>
</evidence>
<accession>A0A934M3W2</accession>
<dbReference type="Proteomes" id="UP000613255">
    <property type="component" value="Unassembled WGS sequence"/>
</dbReference>
<dbReference type="AlphaFoldDB" id="A0A934M3W2"/>
<organism evidence="1 2">
    <name type="scientific">Pontibaca salina</name>
    <dbReference type="NCBI Taxonomy" id="2795731"/>
    <lineage>
        <taxon>Bacteria</taxon>
        <taxon>Pseudomonadati</taxon>
        <taxon>Pseudomonadota</taxon>
        <taxon>Alphaproteobacteria</taxon>
        <taxon>Rhodobacterales</taxon>
        <taxon>Roseobacteraceae</taxon>
        <taxon>Pontibaca</taxon>
    </lineage>
</organism>
<dbReference type="RefSeq" id="WP_232897338.1">
    <property type="nucleotide sequence ID" value="NZ_JAEIJD010000007.1"/>
</dbReference>
<proteinExistence type="predicted"/>
<gene>
    <name evidence="1" type="ORF">JAO82_10285</name>
</gene>
<dbReference type="EMBL" id="JAEIJD010000007">
    <property type="protein sequence ID" value="MBI6630269.1"/>
    <property type="molecule type" value="Genomic_DNA"/>
</dbReference>
<evidence type="ECO:0000313" key="2">
    <source>
        <dbReference type="Proteomes" id="UP000613255"/>
    </source>
</evidence>
<name>A0A934M3W2_9RHOB</name>
<reference evidence="1" key="1">
    <citation type="submission" date="2020-12" db="EMBL/GenBank/DDBJ databases">
        <title>Pontibaca salina gen. nov., sp. nov., isolated from marine sediment.</title>
        <authorList>
            <person name="Bo J."/>
            <person name="Wang S."/>
            <person name="Song X."/>
            <person name="Du Z."/>
        </authorList>
    </citation>
    <scope>NUCLEOTIDE SEQUENCE</scope>
    <source>
        <strain evidence="1">S1109L</strain>
    </source>
</reference>